<organism evidence="1 2">
    <name type="scientific">Croceibacterium salegens</name>
    <dbReference type="NCBI Taxonomy" id="1737568"/>
    <lineage>
        <taxon>Bacteria</taxon>
        <taxon>Pseudomonadati</taxon>
        <taxon>Pseudomonadota</taxon>
        <taxon>Alphaproteobacteria</taxon>
        <taxon>Sphingomonadales</taxon>
        <taxon>Erythrobacteraceae</taxon>
        <taxon>Croceibacterium</taxon>
    </lineage>
</organism>
<dbReference type="RefSeq" id="WP_159792785.1">
    <property type="nucleotide sequence ID" value="NZ_WTYM01000030.1"/>
</dbReference>
<sequence>MLEPLALFLVSHNRRIPIHASAIRAGETAILFAERSGAGKSSLALAAD</sequence>
<gene>
    <name evidence="1" type="ORF">GRI89_05030</name>
</gene>
<dbReference type="AlphaFoldDB" id="A0A6I4SX17"/>
<reference evidence="1 2" key="1">
    <citation type="submission" date="2019-12" db="EMBL/GenBank/DDBJ databases">
        <title>Genomic-based taxomic classification of the family Erythrobacteraceae.</title>
        <authorList>
            <person name="Xu L."/>
        </authorList>
    </citation>
    <scope>NUCLEOTIDE SEQUENCE [LARGE SCALE GENOMIC DNA]</scope>
    <source>
        <strain evidence="1 2">MCCC 1K01500</strain>
    </source>
</reference>
<evidence type="ECO:0000313" key="2">
    <source>
        <dbReference type="Proteomes" id="UP000433652"/>
    </source>
</evidence>
<comment type="caution">
    <text evidence="1">The sequence shown here is derived from an EMBL/GenBank/DDBJ whole genome shotgun (WGS) entry which is preliminary data.</text>
</comment>
<name>A0A6I4SX17_9SPHN</name>
<keyword evidence="2" id="KW-1185">Reference proteome</keyword>
<proteinExistence type="predicted"/>
<dbReference type="Proteomes" id="UP000433652">
    <property type="component" value="Unassembled WGS sequence"/>
</dbReference>
<protein>
    <submittedName>
        <fullName evidence="1">Uncharacterized protein</fullName>
    </submittedName>
</protein>
<dbReference type="Gene3D" id="3.40.50.300">
    <property type="entry name" value="P-loop containing nucleotide triphosphate hydrolases"/>
    <property type="match status" value="1"/>
</dbReference>
<dbReference type="InterPro" id="IPR027417">
    <property type="entry name" value="P-loop_NTPase"/>
</dbReference>
<evidence type="ECO:0000313" key="1">
    <source>
        <dbReference type="EMBL" id="MXO58902.1"/>
    </source>
</evidence>
<accession>A0A6I4SX17</accession>
<dbReference type="EMBL" id="WTYM01000030">
    <property type="protein sequence ID" value="MXO58902.1"/>
    <property type="molecule type" value="Genomic_DNA"/>
</dbReference>